<gene>
    <name evidence="1" type="ORF">BDP27DRAFT_134229</name>
</gene>
<evidence type="ECO:0000313" key="1">
    <source>
        <dbReference type="EMBL" id="KAF9064637.1"/>
    </source>
</evidence>
<comment type="caution">
    <text evidence="1">The sequence shown here is derived from an EMBL/GenBank/DDBJ whole genome shotgun (WGS) entry which is preliminary data.</text>
</comment>
<protein>
    <submittedName>
        <fullName evidence="1">Uncharacterized protein</fullName>
    </submittedName>
</protein>
<dbReference type="Proteomes" id="UP000772434">
    <property type="component" value="Unassembled WGS sequence"/>
</dbReference>
<name>A0A9P5U3I8_9AGAR</name>
<organism evidence="1 2">
    <name type="scientific">Rhodocollybia butyracea</name>
    <dbReference type="NCBI Taxonomy" id="206335"/>
    <lineage>
        <taxon>Eukaryota</taxon>
        <taxon>Fungi</taxon>
        <taxon>Dikarya</taxon>
        <taxon>Basidiomycota</taxon>
        <taxon>Agaricomycotina</taxon>
        <taxon>Agaricomycetes</taxon>
        <taxon>Agaricomycetidae</taxon>
        <taxon>Agaricales</taxon>
        <taxon>Marasmiineae</taxon>
        <taxon>Omphalotaceae</taxon>
        <taxon>Rhodocollybia</taxon>
    </lineage>
</organism>
<sequence>MIQLLDLKDTKVEHPWTSLYLQPMTVQYLLLPALVTHYMVMRIPVQTVPLPSPHHLVVLPEPNAAVCILLKSNRECSSAQSSELGQVDIASENFFHEQGYGVWAGTVWRFQATYADSALNDKSSLLSSKMAVWKSLLEVKIRWYIRKVRMPLLQAQAPSQSMGCNTQAFCGGESEARKLSLRRRSLGEFNVTQMMLASLVELMDSNDRRVYIEEKQKNKA</sequence>
<dbReference type="AlphaFoldDB" id="A0A9P5U3I8"/>
<reference evidence="1" key="1">
    <citation type="submission" date="2020-11" db="EMBL/GenBank/DDBJ databases">
        <authorList>
            <consortium name="DOE Joint Genome Institute"/>
            <person name="Ahrendt S."/>
            <person name="Riley R."/>
            <person name="Andreopoulos W."/>
            <person name="Labutti K."/>
            <person name="Pangilinan J."/>
            <person name="Ruiz-Duenas F.J."/>
            <person name="Barrasa J.M."/>
            <person name="Sanchez-Garcia M."/>
            <person name="Camarero S."/>
            <person name="Miyauchi S."/>
            <person name="Serrano A."/>
            <person name="Linde D."/>
            <person name="Babiker R."/>
            <person name="Drula E."/>
            <person name="Ayuso-Fernandez I."/>
            <person name="Pacheco R."/>
            <person name="Padilla G."/>
            <person name="Ferreira P."/>
            <person name="Barriuso J."/>
            <person name="Kellner H."/>
            <person name="Castanera R."/>
            <person name="Alfaro M."/>
            <person name="Ramirez L."/>
            <person name="Pisabarro A.G."/>
            <person name="Kuo A."/>
            <person name="Tritt A."/>
            <person name="Lipzen A."/>
            <person name="He G."/>
            <person name="Yan M."/>
            <person name="Ng V."/>
            <person name="Cullen D."/>
            <person name="Martin F."/>
            <person name="Rosso M.-N."/>
            <person name="Henrissat B."/>
            <person name="Hibbett D."/>
            <person name="Martinez A.T."/>
            <person name="Grigoriev I.V."/>
        </authorList>
    </citation>
    <scope>NUCLEOTIDE SEQUENCE</scope>
    <source>
        <strain evidence="1">AH 40177</strain>
    </source>
</reference>
<keyword evidence="2" id="KW-1185">Reference proteome</keyword>
<accession>A0A9P5U3I8</accession>
<evidence type="ECO:0000313" key="2">
    <source>
        <dbReference type="Proteomes" id="UP000772434"/>
    </source>
</evidence>
<proteinExistence type="predicted"/>
<dbReference type="EMBL" id="JADNRY010000119">
    <property type="protein sequence ID" value="KAF9064637.1"/>
    <property type="molecule type" value="Genomic_DNA"/>
</dbReference>